<evidence type="ECO:0000259" key="1">
    <source>
        <dbReference type="Pfam" id="PF13847"/>
    </source>
</evidence>
<reference evidence="2 3" key="1">
    <citation type="journal article" date="2011" name="J. Bacteriol.">
        <title>Draft genome sequence of Caloramator australicus strain RC3T, a thermoanaerobe from the Great Artesian Basin of Australia.</title>
        <authorList>
            <person name="Ogg C.D."/>
            <person name="Patel B.K.C."/>
        </authorList>
    </citation>
    <scope>NUCLEOTIDE SEQUENCE [LARGE SCALE GENOMIC DNA]</scope>
    <source>
        <strain evidence="2 3">RC3</strain>
    </source>
</reference>
<dbReference type="GO" id="GO:0008168">
    <property type="term" value="F:methyltransferase activity"/>
    <property type="evidence" value="ECO:0007669"/>
    <property type="project" value="UniProtKB-KW"/>
</dbReference>
<dbReference type="EMBL" id="CAKP01000004">
    <property type="protein sequence ID" value="CCC57801.1"/>
    <property type="molecule type" value="Genomic_DNA"/>
</dbReference>
<dbReference type="Proteomes" id="UP000007652">
    <property type="component" value="Unassembled WGS sequence"/>
</dbReference>
<dbReference type="SUPFAM" id="SSF53335">
    <property type="entry name" value="S-adenosyl-L-methionine-dependent methyltransferases"/>
    <property type="match status" value="1"/>
</dbReference>
<dbReference type="OrthoDB" id="9784101at2"/>
<dbReference type="AlphaFoldDB" id="G0V3W1"/>
<dbReference type="PANTHER" id="PTHR43861">
    <property type="entry name" value="TRANS-ACONITATE 2-METHYLTRANSFERASE-RELATED"/>
    <property type="match status" value="1"/>
</dbReference>
<dbReference type="PANTHER" id="PTHR43861:SF1">
    <property type="entry name" value="TRANS-ACONITATE 2-METHYLTRANSFERASE"/>
    <property type="match status" value="1"/>
</dbReference>
<evidence type="ECO:0000313" key="2">
    <source>
        <dbReference type="EMBL" id="CCC57801.1"/>
    </source>
</evidence>
<keyword evidence="2" id="KW-0808">Transferase</keyword>
<dbReference type="InterPro" id="IPR025714">
    <property type="entry name" value="Methyltranfer_dom"/>
</dbReference>
<name>G0V3W1_9CLOT</name>
<proteinExistence type="predicted"/>
<keyword evidence="3" id="KW-1185">Reference proteome</keyword>
<feature type="domain" description="Methyltransferase" evidence="1">
    <location>
        <begin position="38"/>
        <end position="166"/>
    </location>
</feature>
<dbReference type="EC" id="2.1.1.-" evidence="2"/>
<keyword evidence="2" id="KW-0489">Methyltransferase</keyword>
<protein>
    <submittedName>
        <fullName evidence="2">2-heptaprenyl-1,4-naphthoquinone methyltransferase</fullName>
        <ecNumber evidence="2">2.1.1.-</ecNumber>
    </submittedName>
</protein>
<dbReference type="Gene3D" id="3.40.50.150">
    <property type="entry name" value="Vaccinia Virus protein VP39"/>
    <property type="match status" value="1"/>
</dbReference>
<dbReference type="GO" id="GO:0032259">
    <property type="term" value="P:methylation"/>
    <property type="evidence" value="ECO:0007669"/>
    <property type="project" value="UniProtKB-KW"/>
</dbReference>
<organism evidence="2 3">
    <name type="scientific">Caloramator australicus RC3</name>
    <dbReference type="NCBI Taxonomy" id="857293"/>
    <lineage>
        <taxon>Bacteria</taxon>
        <taxon>Bacillati</taxon>
        <taxon>Bacillota</taxon>
        <taxon>Clostridia</taxon>
        <taxon>Eubacteriales</taxon>
        <taxon>Clostridiaceae</taxon>
        <taxon>Caloramator</taxon>
    </lineage>
</organism>
<sequence>MHKFDPKNLKKLDNPTRRKYMPPYKTLEKFGLKSKGTGTFLDIGCGIGYFTIPAAKILSNGRAIGIDILPEMLEHAKERAEGLNNIEFKLCEEYKFPIESESIDYAMLSNVLHEIEDKNKYIKEIKRTLNKDGQIFIIEWKKVETNYGPPIDHRISQEEVIELFQSNGFKLLEYVEVSKYHYGLKFIK</sequence>
<dbReference type="CDD" id="cd02440">
    <property type="entry name" value="AdoMet_MTases"/>
    <property type="match status" value="1"/>
</dbReference>
<accession>G0V3W1</accession>
<comment type="caution">
    <text evidence="2">The sequence shown here is derived from an EMBL/GenBank/DDBJ whole genome shotgun (WGS) entry which is preliminary data.</text>
</comment>
<gene>
    <name evidence="2" type="ORF">CAAU_0152</name>
</gene>
<dbReference type="eggNOG" id="COG2226">
    <property type="taxonomic scope" value="Bacteria"/>
</dbReference>
<dbReference type="RefSeq" id="WP_008907524.1">
    <property type="nucleotide sequence ID" value="NZ_CAKP01000004.1"/>
</dbReference>
<dbReference type="STRING" id="857293.CAAU_0152"/>
<dbReference type="Pfam" id="PF13847">
    <property type="entry name" value="Methyltransf_31"/>
    <property type="match status" value="1"/>
</dbReference>
<dbReference type="InterPro" id="IPR029063">
    <property type="entry name" value="SAM-dependent_MTases_sf"/>
</dbReference>
<evidence type="ECO:0000313" key="3">
    <source>
        <dbReference type="Proteomes" id="UP000007652"/>
    </source>
</evidence>